<accession>A0A2N0NGD9</accession>
<dbReference type="SUPFAM" id="SSF56112">
    <property type="entry name" value="Protein kinase-like (PK-like)"/>
    <property type="match status" value="1"/>
</dbReference>
<comment type="caution">
    <text evidence="2">The sequence shown here is derived from an EMBL/GenBank/DDBJ whole genome shotgun (WGS) entry which is preliminary data.</text>
</comment>
<dbReference type="Proteomes" id="UP000232722">
    <property type="component" value="Unassembled WGS sequence"/>
</dbReference>
<name>A0A2N0NGD9_9GLOM</name>
<protein>
    <recommendedName>
        <fullName evidence="1">Protein kinase domain-containing protein</fullName>
    </recommendedName>
</protein>
<dbReference type="EMBL" id="LLXJ01007543">
    <property type="protein sequence ID" value="PKB93653.1"/>
    <property type="molecule type" value="Genomic_DNA"/>
</dbReference>
<proteinExistence type="predicted"/>
<dbReference type="AlphaFoldDB" id="A0A2N0NGD9"/>
<organism evidence="2 3">
    <name type="scientific">Rhizophagus irregularis</name>
    <dbReference type="NCBI Taxonomy" id="588596"/>
    <lineage>
        <taxon>Eukaryota</taxon>
        <taxon>Fungi</taxon>
        <taxon>Fungi incertae sedis</taxon>
        <taxon>Mucoromycota</taxon>
        <taxon>Glomeromycotina</taxon>
        <taxon>Glomeromycetes</taxon>
        <taxon>Glomerales</taxon>
        <taxon>Glomeraceae</taxon>
        <taxon>Rhizophagus</taxon>
    </lineage>
</organism>
<dbReference type="InterPro" id="IPR011009">
    <property type="entry name" value="Kinase-like_dom_sf"/>
</dbReference>
<evidence type="ECO:0000259" key="1">
    <source>
        <dbReference type="PROSITE" id="PS50011"/>
    </source>
</evidence>
<dbReference type="PROSITE" id="PS50011">
    <property type="entry name" value="PROTEIN_KINASE_DOM"/>
    <property type="match status" value="1"/>
</dbReference>
<dbReference type="InterPro" id="IPR000719">
    <property type="entry name" value="Prot_kinase_dom"/>
</dbReference>
<dbReference type="GO" id="GO:0005524">
    <property type="term" value="F:ATP binding"/>
    <property type="evidence" value="ECO:0007669"/>
    <property type="project" value="InterPro"/>
</dbReference>
<feature type="domain" description="Protein kinase" evidence="1">
    <location>
        <begin position="48"/>
        <end position="141"/>
    </location>
</feature>
<sequence>MQLIKNLNPAKRRIIPSGNKVIDDFIIYTQTNNEQDNGKMIFVPYENFNNIEHIGEGGFSKIYKATWIDCKISDEGTLDYTLLNKSKTVALKKLNDSKDITSKELNEVNISILILLNSRHIISTNKFYSAQDVLSLFFKWR</sequence>
<dbReference type="Gene3D" id="3.30.200.20">
    <property type="entry name" value="Phosphorylase Kinase, domain 1"/>
    <property type="match status" value="1"/>
</dbReference>
<evidence type="ECO:0000313" key="3">
    <source>
        <dbReference type="Proteomes" id="UP000232722"/>
    </source>
</evidence>
<gene>
    <name evidence="2" type="ORF">RhiirA5_440687</name>
</gene>
<reference evidence="2 3" key="1">
    <citation type="submission" date="2016-04" db="EMBL/GenBank/DDBJ databases">
        <title>Genome analyses suggest a sexual origin of heterokaryosis in a supposedly ancient asexual fungus.</title>
        <authorList>
            <person name="Ropars J."/>
            <person name="Sedzielewska K."/>
            <person name="Noel J."/>
            <person name="Charron P."/>
            <person name="Farinelli L."/>
            <person name="Marton T."/>
            <person name="Kruger M."/>
            <person name="Pelin A."/>
            <person name="Brachmann A."/>
            <person name="Corradi N."/>
        </authorList>
    </citation>
    <scope>NUCLEOTIDE SEQUENCE [LARGE SCALE GENOMIC DNA]</scope>
    <source>
        <strain evidence="2 3">A5</strain>
    </source>
</reference>
<evidence type="ECO:0000313" key="2">
    <source>
        <dbReference type="EMBL" id="PKB93653.1"/>
    </source>
</evidence>
<dbReference type="GO" id="GO:0004672">
    <property type="term" value="F:protein kinase activity"/>
    <property type="evidence" value="ECO:0007669"/>
    <property type="project" value="InterPro"/>
</dbReference>
<reference evidence="2 3" key="2">
    <citation type="submission" date="2017-09" db="EMBL/GenBank/DDBJ databases">
        <title>Extensive intraspecific genome diversity in a model arbuscular mycorrhizal fungus.</title>
        <authorList>
            <person name="Chen E.C."/>
            <person name="Morin E."/>
            <person name="Beaudet D."/>
            <person name="Noel J."/>
            <person name="Ndikumana S."/>
            <person name="Charron P."/>
            <person name="St-Onge C."/>
            <person name="Giorgi J."/>
            <person name="Grigoriev I.V."/>
            <person name="Roux C."/>
            <person name="Martin F.M."/>
            <person name="Corradi N."/>
        </authorList>
    </citation>
    <scope>NUCLEOTIDE SEQUENCE [LARGE SCALE GENOMIC DNA]</scope>
    <source>
        <strain evidence="2 3">A5</strain>
    </source>
</reference>